<dbReference type="GO" id="GO:0006952">
    <property type="term" value="P:defense response"/>
    <property type="evidence" value="ECO:0007669"/>
    <property type="project" value="UniProtKB-KW"/>
</dbReference>
<comment type="domain">
    <text evidence="8">The C-terminus contains a calmodulin-binding domain, which binds calmodulin in a calcium-dependent fashion.</text>
</comment>
<dbReference type="Proteomes" id="UP001415857">
    <property type="component" value="Unassembled WGS sequence"/>
</dbReference>
<dbReference type="PANTHER" id="PTHR31942">
    <property type="entry name" value="MLO-LIKE PROTEIN 1"/>
    <property type="match status" value="1"/>
</dbReference>
<feature type="transmembrane region" description="Helical" evidence="10">
    <location>
        <begin position="363"/>
        <end position="386"/>
    </location>
</feature>
<dbReference type="EMBL" id="JBBPBK010000008">
    <property type="protein sequence ID" value="KAK9280086.1"/>
    <property type="molecule type" value="Genomic_DNA"/>
</dbReference>
<feature type="transmembrane region" description="Helical" evidence="10">
    <location>
        <begin position="62"/>
        <end position="82"/>
    </location>
</feature>
<feature type="transmembrane region" description="Helical" evidence="10">
    <location>
        <begin position="154"/>
        <end position="175"/>
    </location>
</feature>
<evidence type="ECO:0000256" key="10">
    <source>
        <dbReference type="SAM" id="Phobius"/>
    </source>
</evidence>
<evidence type="ECO:0000256" key="3">
    <source>
        <dbReference type="ARBA" id="ARBA00022692"/>
    </source>
</evidence>
<reference evidence="11 12" key="1">
    <citation type="journal article" date="2024" name="Plant J.">
        <title>Genome sequences and population genomics reveal climatic adaptation and genomic divergence between two closely related sweetgum species.</title>
        <authorList>
            <person name="Xu W.Q."/>
            <person name="Ren C.Q."/>
            <person name="Zhang X.Y."/>
            <person name="Comes H.P."/>
            <person name="Liu X.H."/>
            <person name="Li Y.G."/>
            <person name="Kettle C.J."/>
            <person name="Jalonen R."/>
            <person name="Gaisberger H."/>
            <person name="Ma Y.Z."/>
            <person name="Qiu Y.X."/>
        </authorList>
    </citation>
    <scope>NUCLEOTIDE SEQUENCE [LARGE SCALE GENOMIC DNA]</scope>
    <source>
        <strain evidence="11">Hangzhou</strain>
    </source>
</reference>
<feature type="transmembrane region" description="Helical" evidence="10">
    <location>
        <begin position="282"/>
        <end position="301"/>
    </location>
</feature>
<feature type="region of interest" description="Disordered" evidence="9">
    <location>
        <begin position="485"/>
        <end position="505"/>
    </location>
</feature>
<dbReference type="PANTHER" id="PTHR31942:SF52">
    <property type="entry name" value="MLO-LIKE PROTEIN 1"/>
    <property type="match status" value="1"/>
</dbReference>
<gene>
    <name evidence="8" type="primary">MLO</name>
    <name evidence="11" type="ORF">L1049_013771</name>
</gene>
<keyword evidence="8" id="KW-0112">Calmodulin-binding</keyword>
<keyword evidence="4 8" id="KW-0611">Plant defense</keyword>
<feature type="transmembrane region" description="Helical" evidence="10">
    <location>
        <begin position="16"/>
        <end position="36"/>
    </location>
</feature>
<accession>A0AAP0RKV7</accession>
<comment type="caution">
    <text evidence="11">The sequence shown here is derived from an EMBL/GenBank/DDBJ whole genome shotgun (WGS) entry which is preliminary data.</text>
</comment>
<protein>
    <recommendedName>
        <fullName evidence="8">MLO-like protein</fullName>
    </recommendedName>
</protein>
<evidence type="ECO:0000313" key="11">
    <source>
        <dbReference type="EMBL" id="KAK9280086.1"/>
    </source>
</evidence>
<keyword evidence="5 8" id="KW-1133">Transmembrane helix</keyword>
<feature type="transmembrane region" description="Helical" evidence="10">
    <location>
        <begin position="307"/>
        <end position="325"/>
    </location>
</feature>
<evidence type="ECO:0000256" key="6">
    <source>
        <dbReference type="ARBA" id="ARBA00023136"/>
    </source>
</evidence>
<dbReference type="AlphaFoldDB" id="A0AAP0RKV7"/>
<evidence type="ECO:0000256" key="7">
    <source>
        <dbReference type="ARBA" id="ARBA00023265"/>
    </source>
</evidence>
<keyword evidence="6 8" id="KW-0472">Membrane</keyword>
<feature type="compositionally biased region" description="Basic and acidic residues" evidence="9">
    <location>
        <begin position="486"/>
        <end position="505"/>
    </location>
</feature>
<keyword evidence="12" id="KW-1185">Reference proteome</keyword>
<evidence type="ECO:0000256" key="1">
    <source>
        <dbReference type="ARBA" id="ARBA00004141"/>
    </source>
</evidence>
<comment type="subcellular location">
    <subcellularLocation>
        <location evidence="1 8">Membrane</location>
        <topology evidence="1 8">Multi-pass membrane protein</topology>
    </subcellularLocation>
</comment>
<comment type="function">
    <text evidence="8">May be involved in modulation of pathogen defense and leaf cell death.</text>
</comment>
<evidence type="ECO:0000256" key="5">
    <source>
        <dbReference type="ARBA" id="ARBA00022989"/>
    </source>
</evidence>
<name>A0AAP0RKV7_LIQFO</name>
<dbReference type="Pfam" id="PF03094">
    <property type="entry name" value="Mlo"/>
    <property type="match status" value="1"/>
</dbReference>
<evidence type="ECO:0000256" key="9">
    <source>
        <dbReference type="SAM" id="MobiDB-lite"/>
    </source>
</evidence>
<dbReference type="InterPro" id="IPR004326">
    <property type="entry name" value="Mlo"/>
</dbReference>
<dbReference type="GO" id="GO:0005516">
    <property type="term" value="F:calmodulin binding"/>
    <property type="evidence" value="ECO:0007669"/>
    <property type="project" value="UniProtKB-KW"/>
</dbReference>
<keyword evidence="3 8" id="KW-0812">Transmembrane</keyword>
<organism evidence="11 12">
    <name type="scientific">Liquidambar formosana</name>
    <name type="common">Formosan gum</name>
    <dbReference type="NCBI Taxonomy" id="63359"/>
    <lineage>
        <taxon>Eukaryota</taxon>
        <taxon>Viridiplantae</taxon>
        <taxon>Streptophyta</taxon>
        <taxon>Embryophyta</taxon>
        <taxon>Tracheophyta</taxon>
        <taxon>Spermatophyta</taxon>
        <taxon>Magnoliopsida</taxon>
        <taxon>eudicotyledons</taxon>
        <taxon>Gunneridae</taxon>
        <taxon>Pentapetalae</taxon>
        <taxon>Saxifragales</taxon>
        <taxon>Altingiaceae</taxon>
        <taxon>Liquidambar</taxon>
    </lineage>
</organism>
<comment type="similarity">
    <text evidence="2 8">Belongs to the MLO family.</text>
</comment>
<feature type="transmembrane region" description="Helical" evidence="10">
    <location>
        <begin position="406"/>
        <end position="427"/>
    </location>
</feature>
<evidence type="ECO:0000256" key="4">
    <source>
        <dbReference type="ARBA" id="ARBA00022821"/>
    </source>
</evidence>
<keyword evidence="7 8" id="KW-0568">Pathogenesis-related protein</keyword>
<evidence type="ECO:0000313" key="12">
    <source>
        <dbReference type="Proteomes" id="UP001415857"/>
    </source>
</evidence>
<evidence type="ECO:0000256" key="2">
    <source>
        <dbReference type="ARBA" id="ARBA00006574"/>
    </source>
</evidence>
<proteinExistence type="inferred from homology"/>
<sequence>MGGEEEGATLEFTPTWVVAVVCTVIVAISLAAERLLHFAGKYLKKKDQKSLFEALLKVKEELMLLGFISLLLTVLQTTIAKICVSEDVVRHMLPCALNETKTTATATSHFQSFFTSFISRTSRRLLSEESSSEIGYCAKQKKVPLLSLEALHHLHIFIFVLAIVHVAFSVLTVLFGGAKIRQWKHWEDSIAKNNYDTEQVLKTKITHVHQHDFIKDHFLGIGRNSTLLGWLHSFFKQFYASVTKSDYMTLRLGFIMTHCRGNRKFNFHKYMIRALEDDFKKVVGISWYLWIFVVIFLLLNVNGWHTYFWIAFIPFILLLAVGTKLEHVITQLAYDVAEKHIAIEGELVVQPSDDHFWFHRPRIVLFLIHFILFQNAFEIAFFFWIWVQYGFDSCIMGQVRYIVPRLIIGVFIQVLCSYSTLPLYAIVTQMGSYFKRAIFDEHVQAGLVGWAQKVKKKKGLKAASTGSGQGSSNDGSTVGIQLGKVLRKESTPEEIQHAPTSEEPK</sequence>
<dbReference type="GO" id="GO:0016020">
    <property type="term" value="C:membrane"/>
    <property type="evidence" value="ECO:0007669"/>
    <property type="project" value="UniProtKB-SubCell"/>
</dbReference>
<evidence type="ECO:0000256" key="8">
    <source>
        <dbReference type="RuleBase" id="RU280816"/>
    </source>
</evidence>